<dbReference type="RefSeq" id="WP_277362390.1">
    <property type="nucleotide sequence ID" value="NZ_JAANXN010000009.1"/>
</dbReference>
<name>A0ABD4XJZ7_WEIPA</name>
<accession>A0ABD4XJZ7</accession>
<keyword evidence="1" id="KW-0812">Transmembrane</keyword>
<evidence type="ECO:0000313" key="3">
    <source>
        <dbReference type="Proteomes" id="UP001215461"/>
    </source>
</evidence>
<reference evidence="2 3" key="1">
    <citation type="submission" date="2020-03" db="EMBL/GenBank/DDBJ databases">
        <title>Comparative genomics of Weissella paramesenteroides.</title>
        <authorList>
            <person name="Kant R."/>
            <person name="Takala T."/>
            <person name="Saris P."/>
        </authorList>
    </citation>
    <scope>NUCLEOTIDE SEQUENCE [LARGE SCALE GENOMIC DNA]</scope>
    <source>
        <strain evidence="2 3">SJ27-4</strain>
    </source>
</reference>
<keyword evidence="1" id="KW-1133">Transmembrane helix</keyword>
<protein>
    <submittedName>
        <fullName evidence="2">Uncharacterized protein</fullName>
    </submittedName>
</protein>
<dbReference type="EMBL" id="JAANXN010000009">
    <property type="protein sequence ID" value="MDF8371477.1"/>
    <property type="molecule type" value="Genomic_DNA"/>
</dbReference>
<gene>
    <name evidence="2" type="ORF">G9403_07445</name>
</gene>
<comment type="caution">
    <text evidence="2">The sequence shown here is derived from an EMBL/GenBank/DDBJ whole genome shotgun (WGS) entry which is preliminary data.</text>
</comment>
<dbReference type="Proteomes" id="UP001215461">
    <property type="component" value="Unassembled WGS sequence"/>
</dbReference>
<evidence type="ECO:0000256" key="1">
    <source>
        <dbReference type="SAM" id="Phobius"/>
    </source>
</evidence>
<organism evidence="2 3">
    <name type="scientific">Weissella paramesenteroides</name>
    <name type="common">Leuconostoc paramesenteroides</name>
    <dbReference type="NCBI Taxonomy" id="1249"/>
    <lineage>
        <taxon>Bacteria</taxon>
        <taxon>Bacillati</taxon>
        <taxon>Bacillota</taxon>
        <taxon>Bacilli</taxon>
        <taxon>Lactobacillales</taxon>
        <taxon>Lactobacillaceae</taxon>
        <taxon>Weissella</taxon>
    </lineage>
</organism>
<sequence length="160" mass="18374">MWILWMLVVIISIIIAVTIYRRYGRRLTERQIIASQQVVNKGLTYALSDLGDALYLVPERRISSTLVANIWGHEVMSFEFVLPVSDMQEVVVVRQAVNNALKEYAEKNNLKSASETDMALLVTDVWYDTRVSELHIDIAHIVNQETAAYIRDLRKLNQPV</sequence>
<dbReference type="AlphaFoldDB" id="A0ABD4XJZ7"/>
<evidence type="ECO:0000313" key="2">
    <source>
        <dbReference type="EMBL" id="MDF8371477.1"/>
    </source>
</evidence>
<proteinExistence type="predicted"/>
<keyword evidence="1" id="KW-0472">Membrane</keyword>
<feature type="transmembrane region" description="Helical" evidence="1">
    <location>
        <begin position="6"/>
        <end position="23"/>
    </location>
</feature>